<name>A0AB73IQH7_9BURK</name>
<reference evidence="2" key="1">
    <citation type="submission" date="2023-07" db="EMBL/GenBank/DDBJ databases">
        <title>Sorghum-associated microbial communities from plants grown in Nebraska, USA.</title>
        <authorList>
            <person name="Schachtman D."/>
        </authorList>
    </citation>
    <scope>NUCLEOTIDE SEQUENCE</scope>
    <source>
        <strain evidence="2">DS1061</strain>
    </source>
</reference>
<gene>
    <name evidence="2" type="ORF">J2793_007102</name>
</gene>
<keyword evidence="1" id="KW-0812">Transmembrane</keyword>
<evidence type="ECO:0008006" key="4">
    <source>
        <dbReference type="Google" id="ProtNLM"/>
    </source>
</evidence>
<evidence type="ECO:0000256" key="1">
    <source>
        <dbReference type="SAM" id="Phobius"/>
    </source>
</evidence>
<feature type="transmembrane region" description="Helical" evidence="1">
    <location>
        <begin position="43"/>
        <end position="64"/>
    </location>
</feature>
<comment type="caution">
    <text evidence="2">The sequence shown here is derived from an EMBL/GenBank/DDBJ whole genome shotgun (WGS) entry which is preliminary data.</text>
</comment>
<proteinExistence type="predicted"/>
<feature type="transmembrane region" description="Helical" evidence="1">
    <location>
        <begin position="84"/>
        <end position="106"/>
    </location>
</feature>
<accession>A0AB73IQH7</accession>
<organism evidence="2 3">
    <name type="scientific">Paraburkholderia caledonica</name>
    <dbReference type="NCBI Taxonomy" id="134536"/>
    <lineage>
        <taxon>Bacteria</taxon>
        <taxon>Pseudomonadati</taxon>
        <taxon>Pseudomonadota</taxon>
        <taxon>Betaproteobacteria</taxon>
        <taxon>Burkholderiales</taxon>
        <taxon>Burkholderiaceae</taxon>
        <taxon>Paraburkholderia</taxon>
    </lineage>
</organism>
<sequence>MFESEGPTLTPLKVAYFIAFFVISWLGYAGGPAIQIDSYYKHVGWLLGIPVGFAMTWYFQRILLGRLYKSKSGAMLPLGIRASWMISGIAAAVLVVLLPFAVATVVNRVIGTTYTVSYLVTGKSIERGKRTCYDLTMVNADNPSDRFDVCVPKAEQDATSIGDKMQVTGRRSRYVNQMIRFRRVS</sequence>
<keyword evidence="1" id="KW-1133">Transmembrane helix</keyword>
<feature type="transmembrane region" description="Helical" evidence="1">
    <location>
        <begin position="14"/>
        <end position="31"/>
    </location>
</feature>
<protein>
    <recommendedName>
        <fullName evidence="4">DUF3592 domain-containing protein</fullName>
    </recommendedName>
</protein>
<dbReference type="AlphaFoldDB" id="A0AB73IQH7"/>
<dbReference type="EMBL" id="JAURTK010000025">
    <property type="protein sequence ID" value="MDP9651627.1"/>
    <property type="molecule type" value="Genomic_DNA"/>
</dbReference>
<evidence type="ECO:0000313" key="2">
    <source>
        <dbReference type="EMBL" id="MDP9651627.1"/>
    </source>
</evidence>
<dbReference type="Proteomes" id="UP001229486">
    <property type="component" value="Unassembled WGS sequence"/>
</dbReference>
<evidence type="ECO:0000313" key="3">
    <source>
        <dbReference type="Proteomes" id="UP001229486"/>
    </source>
</evidence>
<dbReference type="RefSeq" id="WP_392396190.1">
    <property type="nucleotide sequence ID" value="NZ_JAURTK010000025.1"/>
</dbReference>
<keyword evidence="1" id="KW-0472">Membrane</keyword>